<dbReference type="Gene3D" id="3.10.105.10">
    <property type="entry name" value="Dipeptide-binding Protein, Domain 3"/>
    <property type="match status" value="1"/>
</dbReference>
<protein>
    <submittedName>
        <fullName evidence="4">Peptide/nickel transport system substrate-binding protein</fullName>
    </submittedName>
</protein>
<dbReference type="Proteomes" id="UP000221653">
    <property type="component" value="Unassembled WGS sequence"/>
</dbReference>
<evidence type="ECO:0000259" key="3">
    <source>
        <dbReference type="Pfam" id="PF00496"/>
    </source>
</evidence>
<dbReference type="PROSITE" id="PS51257">
    <property type="entry name" value="PROKAR_LIPOPROTEIN"/>
    <property type="match status" value="1"/>
</dbReference>
<dbReference type="STRING" id="1724.GCA_001044175_01348"/>
<dbReference type="OrthoDB" id="9796817at2"/>
<dbReference type="EMBL" id="PDJF01000001">
    <property type="protein sequence ID" value="PFG28274.1"/>
    <property type="molecule type" value="Genomic_DNA"/>
</dbReference>
<feature type="signal peptide" evidence="2">
    <location>
        <begin position="1"/>
        <end position="22"/>
    </location>
</feature>
<evidence type="ECO:0000256" key="1">
    <source>
        <dbReference type="ARBA" id="ARBA00022729"/>
    </source>
</evidence>
<evidence type="ECO:0000313" key="4">
    <source>
        <dbReference type="EMBL" id="PFG28274.1"/>
    </source>
</evidence>
<dbReference type="GO" id="GO:1904680">
    <property type="term" value="F:peptide transmembrane transporter activity"/>
    <property type="evidence" value="ECO:0007669"/>
    <property type="project" value="TreeGrafter"/>
</dbReference>
<dbReference type="PANTHER" id="PTHR30290">
    <property type="entry name" value="PERIPLASMIC BINDING COMPONENT OF ABC TRANSPORTER"/>
    <property type="match status" value="1"/>
</dbReference>
<name>A0A2A9DNU8_9CORY</name>
<keyword evidence="1 2" id="KW-0732">Signal</keyword>
<dbReference type="CDD" id="cd08494">
    <property type="entry name" value="PBP2_NikA_DppA_OppA_like_6"/>
    <property type="match status" value="1"/>
</dbReference>
<feature type="chain" id="PRO_5038442685" evidence="2">
    <location>
        <begin position="23"/>
        <end position="521"/>
    </location>
</feature>
<dbReference type="PIRSF" id="PIRSF002741">
    <property type="entry name" value="MppA"/>
    <property type="match status" value="1"/>
</dbReference>
<dbReference type="SUPFAM" id="SSF53850">
    <property type="entry name" value="Periplasmic binding protein-like II"/>
    <property type="match status" value="1"/>
</dbReference>
<dbReference type="InterPro" id="IPR039424">
    <property type="entry name" value="SBP_5"/>
</dbReference>
<accession>A0A2A9DNU8</accession>
<dbReference type="InterPro" id="IPR030678">
    <property type="entry name" value="Peptide/Ni-bd"/>
</dbReference>
<dbReference type="AlphaFoldDB" id="A0A2A9DNU8"/>
<dbReference type="PANTHER" id="PTHR30290:SF38">
    <property type="entry name" value="D,D-DIPEPTIDE-BINDING PERIPLASMIC PROTEIN DDPA-RELATED"/>
    <property type="match status" value="1"/>
</dbReference>
<sequence length="521" mass="55654">METWAKATVLAAPVLGAAVALSGCNAGHTATTGVHAAASEGTGTLRVATGAPPASLDFTTTGGAAIPQALMGNVYETLVRIDASGNVTPGLAKTWDISPDRRTYTFHLREGVRFSNGSPFNASTAEFSIHRVKSPAWSNGQKKAMDPVQATRVIDEHTLEVTLDEPSQSWLWNMGTLVGAMMTPDGVDKLAEQPVGTGPYLVDRWAVGTSLSFTENPDYWGPAPRHSRAELRYFHDQTAATNALRTGDVDVVWAMSAPELIDAATARGDVGVEVGTSNGELLLSMNNQRAPFNDVAVRRAVFLAVDRQGINQAVFEGHGTDTGGTPVAPADPWFDPRAGIAPNPEQARRILEEAGYATDGSDPRLAVTLTIPILNYAQDTAEILFSQLREVGFQPTIESAEFPSVWLSQVMGAHDYQMSLIAHVEPRDITRLFGDPTYYLGFDSPAVREAFAAADSAPEDQSEQLMRRAVSLIMEEAGALTIVNVPNVVLHTPGVTEIEANVVTDSIPLPRIAVEQGASRG</sequence>
<dbReference type="Gene3D" id="3.40.190.10">
    <property type="entry name" value="Periplasmic binding protein-like II"/>
    <property type="match status" value="1"/>
</dbReference>
<dbReference type="GO" id="GO:0043190">
    <property type="term" value="C:ATP-binding cassette (ABC) transporter complex"/>
    <property type="evidence" value="ECO:0007669"/>
    <property type="project" value="InterPro"/>
</dbReference>
<dbReference type="Pfam" id="PF00496">
    <property type="entry name" value="SBP_bac_5"/>
    <property type="match status" value="1"/>
</dbReference>
<gene>
    <name evidence="4" type="ORF">ATK06_1377</name>
</gene>
<dbReference type="InterPro" id="IPR000914">
    <property type="entry name" value="SBP_5_dom"/>
</dbReference>
<reference evidence="4 5" key="1">
    <citation type="submission" date="2017-10" db="EMBL/GenBank/DDBJ databases">
        <title>Sequencing the genomes of 1000 actinobacteria strains.</title>
        <authorList>
            <person name="Klenk H.-P."/>
        </authorList>
    </citation>
    <scope>NUCLEOTIDE SEQUENCE [LARGE SCALE GENOMIC DNA]</scope>
    <source>
        <strain evidence="4 5">DSM 20688</strain>
    </source>
</reference>
<dbReference type="RefSeq" id="WP_048379536.1">
    <property type="nucleotide sequence ID" value="NZ_LDYE01000003.1"/>
</dbReference>
<evidence type="ECO:0000256" key="2">
    <source>
        <dbReference type="SAM" id="SignalP"/>
    </source>
</evidence>
<organism evidence="4 5">
    <name type="scientific">Corynebacterium renale</name>
    <dbReference type="NCBI Taxonomy" id="1724"/>
    <lineage>
        <taxon>Bacteria</taxon>
        <taxon>Bacillati</taxon>
        <taxon>Actinomycetota</taxon>
        <taxon>Actinomycetes</taxon>
        <taxon>Mycobacteriales</taxon>
        <taxon>Corynebacteriaceae</taxon>
        <taxon>Corynebacterium</taxon>
    </lineage>
</organism>
<proteinExistence type="predicted"/>
<evidence type="ECO:0000313" key="5">
    <source>
        <dbReference type="Proteomes" id="UP000221653"/>
    </source>
</evidence>
<keyword evidence="5" id="KW-1185">Reference proteome</keyword>
<dbReference type="GO" id="GO:0042597">
    <property type="term" value="C:periplasmic space"/>
    <property type="evidence" value="ECO:0007669"/>
    <property type="project" value="UniProtKB-ARBA"/>
</dbReference>
<dbReference type="GO" id="GO:0015833">
    <property type="term" value="P:peptide transport"/>
    <property type="evidence" value="ECO:0007669"/>
    <property type="project" value="TreeGrafter"/>
</dbReference>
<comment type="caution">
    <text evidence="4">The sequence shown here is derived from an EMBL/GenBank/DDBJ whole genome shotgun (WGS) entry which is preliminary data.</text>
</comment>
<feature type="domain" description="Solute-binding protein family 5" evidence="3">
    <location>
        <begin position="87"/>
        <end position="422"/>
    </location>
</feature>